<keyword evidence="6" id="KW-0238">DNA-binding</keyword>
<evidence type="ECO:0000256" key="6">
    <source>
        <dbReference type="HAMAP-Rule" id="MF_00978"/>
    </source>
</evidence>
<evidence type="ECO:0000256" key="5">
    <source>
        <dbReference type="ARBA" id="ARBA00047846"/>
    </source>
</evidence>
<accession>A0A809SAT1</accession>
<evidence type="ECO:0000256" key="1">
    <source>
        <dbReference type="ARBA" id="ARBA00022598"/>
    </source>
</evidence>
<dbReference type="Gene3D" id="1.10.10.10">
    <property type="entry name" value="Winged helix-like DNA-binding domain superfamily/Winged helix DNA-binding domain"/>
    <property type="match status" value="1"/>
</dbReference>
<dbReference type="GO" id="GO:0006355">
    <property type="term" value="P:regulation of DNA-templated transcription"/>
    <property type="evidence" value="ECO:0007669"/>
    <property type="project" value="UniProtKB-UniRule"/>
</dbReference>
<keyword evidence="2 6" id="KW-0547">Nucleotide-binding</keyword>
<evidence type="ECO:0000313" key="8">
    <source>
        <dbReference type="EMBL" id="BBP02213.1"/>
    </source>
</evidence>
<dbReference type="Gene3D" id="2.30.30.100">
    <property type="match status" value="1"/>
</dbReference>
<feature type="binding site" evidence="6">
    <location>
        <begin position="118"/>
        <end position="120"/>
    </location>
    <ligand>
        <name>biotin</name>
        <dbReference type="ChEBI" id="CHEBI:57586"/>
    </ligand>
</feature>
<dbReference type="RefSeq" id="WP_162085884.1">
    <property type="nucleotide sequence ID" value="NZ_AP021881.1"/>
</dbReference>
<reference evidence="9" key="1">
    <citation type="submission" date="2019-11" db="EMBL/GenBank/DDBJ databases">
        <title>Isolation and characterization of a novel species in the genus Sulfuriferula.</title>
        <authorList>
            <person name="Mochizuki J."/>
            <person name="Kojima H."/>
            <person name="Fukui M."/>
        </authorList>
    </citation>
    <scope>NUCLEOTIDE SEQUENCE [LARGE SCALE GENOMIC DNA]</scope>
    <source>
        <strain evidence="9">SGTM</strain>
    </source>
</reference>
<keyword evidence="6" id="KW-0804">Transcription</keyword>
<feature type="binding site" evidence="6">
    <location>
        <begin position="91"/>
        <end position="93"/>
    </location>
    <ligand>
        <name>biotin</name>
        <dbReference type="ChEBI" id="CHEBI:57586"/>
    </ligand>
</feature>
<dbReference type="SUPFAM" id="SSF55681">
    <property type="entry name" value="Class II aaRS and biotin synthetases"/>
    <property type="match status" value="1"/>
</dbReference>
<dbReference type="InterPro" id="IPR036388">
    <property type="entry name" value="WH-like_DNA-bd_sf"/>
</dbReference>
<dbReference type="PROSITE" id="PS51733">
    <property type="entry name" value="BPL_LPL_CATALYTIC"/>
    <property type="match status" value="1"/>
</dbReference>
<evidence type="ECO:0000259" key="7">
    <source>
        <dbReference type="PROSITE" id="PS51733"/>
    </source>
</evidence>
<dbReference type="Pfam" id="PF03099">
    <property type="entry name" value="BPL_LplA_LipB"/>
    <property type="match status" value="1"/>
</dbReference>
<keyword evidence="6" id="KW-0678">Repressor</keyword>
<dbReference type="Pfam" id="PF02237">
    <property type="entry name" value="BPL_C"/>
    <property type="match status" value="1"/>
</dbReference>
<feature type="binding site" evidence="6">
    <location>
        <position position="114"/>
    </location>
    <ligand>
        <name>biotin</name>
        <dbReference type="ChEBI" id="CHEBI:57586"/>
    </ligand>
</feature>
<dbReference type="InterPro" id="IPR003142">
    <property type="entry name" value="BPL_C"/>
</dbReference>
<dbReference type="HAMAP" id="MF_00978">
    <property type="entry name" value="Bifunct_BirA"/>
    <property type="match status" value="1"/>
</dbReference>
<dbReference type="CDD" id="cd16442">
    <property type="entry name" value="BPL"/>
    <property type="match status" value="1"/>
</dbReference>
<dbReference type="GO" id="GO:0005737">
    <property type="term" value="C:cytoplasm"/>
    <property type="evidence" value="ECO:0007669"/>
    <property type="project" value="TreeGrafter"/>
</dbReference>
<keyword evidence="1 6" id="KW-0436">Ligase</keyword>
<dbReference type="InterPro" id="IPR004408">
    <property type="entry name" value="Biotin_CoA_COase_ligase"/>
</dbReference>
<dbReference type="InterPro" id="IPR045864">
    <property type="entry name" value="aa-tRNA-synth_II/BPL/LPL"/>
</dbReference>
<dbReference type="Proteomes" id="UP000463939">
    <property type="component" value="Chromosome"/>
</dbReference>
<proteinExistence type="inferred from homology"/>
<feature type="binding site" evidence="6">
    <location>
        <position position="185"/>
    </location>
    <ligand>
        <name>biotin</name>
        <dbReference type="ChEBI" id="CHEBI:57586"/>
    </ligand>
</feature>
<dbReference type="InterPro" id="IPR008988">
    <property type="entry name" value="Transcriptional_repressor_C"/>
</dbReference>
<dbReference type="SUPFAM" id="SSF50037">
    <property type="entry name" value="C-terminal domain of transcriptional repressors"/>
    <property type="match status" value="1"/>
</dbReference>
<comment type="similarity">
    <text evidence="6">Belongs to the biotin--protein ligase family.</text>
</comment>
<evidence type="ECO:0000256" key="3">
    <source>
        <dbReference type="ARBA" id="ARBA00022840"/>
    </source>
</evidence>
<sequence>MHTLLLPILRSLSDGQFHSGTQLALQHQISRASVCNIIAGAADLGITVHKVRGRGYQLASRPDWLDAEAVRAAMPATTAPYQLEVIDSIASTNATLLHATDDAPHRHCLVAEQQTAGRGRRGKVWQSVLGGSLTCSIRWRFNQGIATLAGLSLAVGVALIRSLQQLGCDGIQLKWPNDLLWHQRKLAGILIEVQGDMNGPSTAIIGIGINMQLPATARNQIDQAVTDIQEILGHPLSRNVLLGTLLTELADVMDDFERNGLHNLQKVWQASHAYADQPVQIHMSNGQIIQGIAVGLAENGALLLRTDDDKQISVHSGEVHSARKLTP</sequence>
<dbReference type="NCBIfam" id="TIGR00121">
    <property type="entry name" value="birA_ligase"/>
    <property type="match status" value="1"/>
</dbReference>
<dbReference type="GO" id="GO:0004077">
    <property type="term" value="F:biotin--[biotin carboxyl-carrier protein] ligase activity"/>
    <property type="evidence" value="ECO:0007669"/>
    <property type="project" value="UniProtKB-UniRule"/>
</dbReference>
<dbReference type="AlphaFoldDB" id="A0A809SAT1"/>
<name>A0A809SAT1_9PROT</name>
<protein>
    <recommendedName>
        <fullName evidence="6">Bifunctional ligase/repressor BirA</fullName>
    </recommendedName>
    <alternativeName>
        <fullName evidence="6">Biotin--[acetyl-CoA-carboxylase] ligase</fullName>
        <ecNumber evidence="6">6.3.4.15</ecNumber>
    </alternativeName>
    <alternativeName>
        <fullName evidence="6">Biotin--protein ligase</fullName>
    </alternativeName>
    <alternativeName>
        <fullName evidence="6">Biotin-[acetyl-CoA carboxylase] synthetase</fullName>
    </alternativeName>
</protein>
<organism evidence="8 9">
    <name type="scientific">Sulfuriferula nivalis</name>
    <dbReference type="NCBI Taxonomy" id="2675298"/>
    <lineage>
        <taxon>Bacteria</taxon>
        <taxon>Pseudomonadati</taxon>
        <taxon>Pseudomonadota</taxon>
        <taxon>Betaproteobacteria</taxon>
        <taxon>Nitrosomonadales</taxon>
        <taxon>Sulfuricellaceae</taxon>
        <taxon>Sulfuriferula</taxon>
    </lineage>
</organism>
<evidence type="ECO:0000313" key="9">
    <source>
        <dbReference type="Proteomes" id="UP000463939"/>
    </source>
</evidence>
<dbReference type="Gene3D" id="3.30.930.10">
    <property type="entry name" value="Bira Bifunctional Protein, Domain 2"/>
    <property type="match status" value="1"/>
</dbReference>
<dbReference type="InterPro" id="IPR030855">
    <property type="entry name" value="Bifunct_BirA"/>
</dbReference>
<evidence type="ECO:0000256" key="4">
    <source>
        <dbReference type="ARBA" id="ARBA00023267"/>
    </source>
</evidence>
<dbReference type="GO" id="GO:0003677">
    <property type="term" value="F:DNA binding"/>
    <property type="evidence" value="ECO:0007669"/>
    <property type="project" value="UniProtKB-UniRule"/>
</dbReference>
<comment type="catalytic activity">
    <reaction evidence="5 6">
        <text>biotin + L-lysyl-[protein] + ATP = N(6)-biotinyl-L-lysyl-[protein] + AMP + diphosphate + H(+)</text>
        <dbReference type="Rhea" id="RHEA:11756"/>
        <dbReference type="Rhea" id="RHEA-COMP:9752"/>
        <dbReference type="Rhea" id="RHEA-COMP:10505"/>
        <dbReference type="ChEBI" id="CHEBI:15378"/>
        <dbReference type="ChEBI" id="CHEBI:29969"/>
        <dbReference type="ChEBI" id="CHEBI:30616"/>
        <dbReference type="ChEBI" id="CHEBI:33019"/>
        <dbReference type="ChEBI" id="CHEBI:57586"/>
        <dbReference type="ChEBI" id="CHEBI:83144"/>
        <dbReference type="ChEBI" id="CHEBI:456215"/>
        <dbReference type="EC" id="6.3.4.15"/>
    </reaction>
</comment>
<feature type="DNA-binding region" description="H-T-H motif" evidence="6">
    <location>
        <begin position="20"/>
        <end position="39"/>
    </location>
</feature>
<dbReference type="PANTHER" id="PTHR12835">
    <property type="entry name" value="BIOTIN PROTEIN LIGASE"/>
    <property type="match status" value="1"/>
</dbReference>
<dbReference type="KEGG" id="sniv:SFSGTM_29210"/>
<dbReference type="InterPro" id="IPR004143">
    <property type="entry name" value="BPL_LPL_catalytic"/>
</dbReference>
<comment type="function">
    <text evidence="6">Acts both as a biotin--[acetyl-CoA-carboxylase] ligase and a repressor.</text>
</comment>
<evidence type="ECO:0000256" key="2">
    <source>
        <dbReference type="ARBA" id="ARBA00022741"/>
    </source>
</evidence>
<dbReference type="GO" id="GO:0005524">
    <property type="term" value="F:ATP binding"/>
    <property type="evidence" value="ECO:0007669"/>
    <property type="project" value="UniProtKB-UniRule"/>
</dbReference>
<feature type="domain" description="BPL/LPL catalytic" evidence="7">
    <location>
        <begin position="72"/>
        <end position="257"/>
    </location>
</feature>
<keyword evidence="6" id="KW-0805">Transcription regulation</keyword>
<dbReference type="PANTHER" id="PTHR12835:SF5">
    <property type="entry name" value="BIOTIN--PROTEIN LIGASE"/>
    <property type="match status" value="1"/>
</dbReference>
<dbReference type="EC" id="6.3.4.15" evidence="6"/>
<keyword evidence="4 6" id="KW-0092">Biotin</keyword>
<gene>
    <name evidence="6 8" type="primary">birA</name>
    <name evidence="8" type="ORF">SFSGTM_29210</name>
</gene>
<keyword evidence="9" id="KW-1185">Reference proteome</keyword>
<keyword evidence="3 6" id="KW-0067">ATP-binding</keyword>
<dbReference type="EMBL" id="AP021881">
    <property type="protein sequence ID" value="BBP02213.1"/>
    <property type="molecule type" value="Genomic_DNA"/>
</dbReference>